<dbReference type="Pfam" id="PF00672">
    <property type="entry name" value="HAMP"/>
    <property type="match status" value="1"/>
</dbReference>
<evidence type="ECO:0000256" key="4">
    <source>
        <dbReference type="ARBA" id="ARBA00022475"/>
    </source>
</evidence>
<dbReference type="CDD" id="cd06225">
    <property type="entry name" value="HAMP"/>
    <property type="match status" value="1"/>
</dbReference>
<accession>A0A6L8UY39</accession>
<dbReference type="EC" id="2.7.13.3" evidence="3"/>
<comment type="catalytic activity">
    <reaction evidence="1">
        <text>ATP + protein L-histidine = ADP + protein N-phospho-L-histidine.</text>
        <dbReference type="EC" id="2.7.13.3"/>
    </reaction>
</comment>
<dbReference type="SUPFAM" id="SSF55874">
    <property type="entry name" value="ATPase domain of HSP90 chaperone/DNA topoisomerase II/histidine kinase"/>
    <property type="match status" value="1"/>
</dbReference>
<keyword evidence="4" id="KW-1003">Cell membrane</keyword>
<evidence type="ECO:0000256" key="1">
    <source>
        <dbReference type="ARBA" id="ARBA00000085"/>
    </source>
</evidence>
<feature type="domain" description="HAMP" evidence="14">
    <location>
        <begin position="261"/>
        <end position="307"/>
    </location>
</feature>
<dbReference type="PROSITE" id="PS50885">
    <property type="entry name" value="HAMP"/>
    <property type="match status" value="1"/>
</dbReference>
<feature type="transmembrane region" description="Helical" evidence="12">
    <location>
        <begin position="230"/>
        <end position="253"/>
    </location>
</feature>
<protein>
    <recommendedName>
        <fullName evidence="3">histidine kinase</fullName>
        <ecNumber evidence="3">2.7.13.3</ecNumber>
    </recommendedName>
</protein>
<sequence length="533" mass="60431">MQVLQQYSENMDNHAKSLINTSVYLLSDDAFRSIISEGTLDTASDNYPIFRSQLEALLLQYGNSHPSINFIGIRTNSGKSIWWENKKGASRTKDVNYFNEVLSSEAVAIEQAGIEIAWHASTRMPNEVLMSRKFINLNNVNQSLGTLVFGIDSTYFLSMESNSSLIRKENLVILNEEGSLLASGGTTIVDDKSGQSMNSSFLLVREYMKNLDWQVLCYIPKDILYANKHVLTVVIILVSLVALVISSIFAFYFSVSTTSLIKKLEQAMKLVEKGDFDVHIEPAGQDEIGSLTIRFNFMIARIRELINTVYKERLAKQQAEFSVLLCQINPHFLYNTLGTVKWYAHMKQQNDIVQMMNAIINLLKSSVRRENEYHPLSEEINHIRDYIYIQKIGYGEAIEVHYEIDPEVMPAYVPYFALQPLVENAILHGLEMSKGNGLITIHAYREGQALFLLVEDNGIGMNAKKVEHILHRGDRKGLFSGLTSIGIRSVHERIQLYYGCDYGLSYESVEGSGTKARIRLPFILNLREAENYA</sequence>
<keyword evidence="9" id="KW-0067">ATP-binding</keyword>
<dbReference type="AlphaFoldDB" id="A0A6L8UY39"/>
<dbReference type="GO" id="GO:0005524">
    <property type="term" value="F:ATP binding"/>
    <property type="evidence" value="ECO:0007669"/>
    <property type="project" value="UniProtKB-KW"/>
</dbReference>
<dbReference type="PANTHER" id="PTHR42713:SF2">
    <property type="entry name" value="TWO-COMPONENT SENSOR KINASE YESM"/>
    <property type="match status" value="1"/>
</dbReference>
<comment type="subcellular location">
    <subcellularLocation>
        <location evidence="2">Cell membrane</location>
        <topology evidence="2">Multi-pass membrane protein</topology>
    </subcellularLocation>
</comment>
<evidence type="ECO:0000313" key="15">
    <source>
        <dbReference type="EMBL" id="MZQ82126.1"/>
    </source>
</evidence>
<dbReference type="GO" id="GO:0000155">
    <property type="term" value="F:phosphorelay sensor kinase activity"/>
    <property type="evidence" value="ECO:0007669"/>
    <property type="project" value="InterPro"/>
</dbReference>
<evidence type="ECO:0000313" key="16">
    <source>
        <dbReference type="Proteomes" id="UP000481087"/>
    </source>
</evidence>
<dbReference type="InterPro" id="IPR003660">
    <property type="entry name" value="HAMP_dom"/>
</dbReference>
<keyword evidence="12" id="KW-0812">Transmembrane</keyword>
<evidence type="ECO:0000256" key="11">
    <source>
        <dbReference type="ARBA" id="ARBA00023136"/>
    </source>
</evidence>
<dbReference type="PROSITE" id="PS50109">
    <property type="entry name" value="HIS_KIN"/>
    <property type="match status" value="1"/>
</dbReference>
<organism evidence="15 16">
    <name type="scientific">Paenibacillus silvestris</name>
    <dbReference type="NCBI Taxonomy" id="2606219"/>
    <lineage>
        <taxon>Bacteria</taxon>
        <taxon>Bacillati</taxon>
        <taxon>Bacillota</taxon>
        <taxon>Bacilli</taxon>
        <taxon>Bacillales</taxon>
        <taxon>Paenibacillaceae</taxon>
        <taxon>Paenibacillus</taxon>
    </lineage>
</organism>
<keyword evidence="16" id="KW-1185">Reference proteome</keyword>
<dbReference type="Proteomes" id="UP000481087">
    <property type="component" value="Unassembled WGS sequence"/>
</dbReference>
<dbReference type="SUPFAM" id="SSF158472">
    <property type="entry name" value="HAMP domain-like"/>
    <property type="match status" value="1"/>
</dbReference>
<dbReference type="InterPro" id="IPR036890">
    <property type="entry name" value="HATPase_C_sf"/>
</dbReference>
<dbReference type="InterPro" id="IPR010559">
    <property type="entry name" value="Sig_transdc_His_kin_internal"/>
</dbReference>
<feature type="domain" description="Histidine kinase" evidence="13">
    <location>
        <begin position="328"/>
        <end position="524"/>
    </location>
</feature>
<evidence type="ECO:0000256" key="3">
    <source>
        <dbReference type="ARBA" id="ARBA00012438"/>
    </source>
</evidence>
<evidence type="ECO:0000256" key="8">
    <source>
        <dbReference type="ARBA" id="ARBA00022777"/>
    </source>
</evidence>
<evidence type="ECO:0000259" key="14">
    <source>
        <dbReference type="PROSITE" id="PS50885"/>
    </source>
</evidence>
<dbReference type="Gene3D" id="6.10.340.10">
    <property type="match status" value="1"/>
</dbReference>
<evidence type="ECO:0000256" key="2">
    <source>
        <dbReference type="ARBA" id="ARBA00004651"/>
    </source>
</evidence>
<evidence type="ECO:0000256" key="10">
    <source>
        <dbReference type="ARBA" id="ARBA00023012"/>
    </source>
</evidence>
<keyword evidence="5" id="KW-0597">Phosphoprotein</keyword>
<evidence type="ECO:0000259" key="13">
    <source>
        <dbReference type="PROSITE" id="PS50109"/>
    </source>
</evidence>
<dbReference type="EMBL" id="WTUZ01000010">
    <property type="protein sequence ID" value="MZQ82126.1"/>
    <property type="molecule type" value="Genomic_DNA"/>
</dbReference>
<keyword evidence="8" id="KW-0418">Kinase</keyword>
<keyword evidence="7" id="KW-0547">Nucleotide-binding</keyword>
<proteinExistence type="predicted"/>
<dbReference type="Gene3D" id="3.30.565.10">
    <property type="entry name" value="Histidine kinase-like ATPase, C-terminal domain"/>
    <property type="match status" value="1"/>
</dbReference>
<gene>
    <name evidence="15" type="ORF">GQF01_08235</name>
</gene>
<comment type="caution">
    <text evidence="15">The sequence shown here is derived from an EMBL/GenBank/DDBJ whole genome shotgun (WGS) entry which is preliminary data.</text>
</comment>
<keyword evidence="6" id="KW-0808">Transferase</keyword>
<keyword evidence="11 12" id="KW-0472">Membrane</keyword>
<evidence type="ECO:0000256" key="7">
    <source>
        <dbReference type="ARBA" id="ARBA00022741"/>
    </source>
</evidence>
<keyword evidence="12" id="KW-1133">Transmembrane helix</keyword>
<keyword evidence="10" id="KW-0902">Two-component regulatory system</keyword>
<evidence type="ECO:0000256" key="5">
    <source>
        <dbReference type="ARBA" id="ARBA00022553"/>
    </source>
</evidence>
<dbReference type="InterPro" id="IPR051552">
    <property type="entry name" value="HptR"/>
</dbReference>
<reference evidence="15 16" key="1">
    <citation type="submission" date="2019-12" db="EMBL/GenBank/DDBJ databases">
        <title>Paenibacillus sp. nov. sp. isolated from soil.</title>
        <authorList>
            <person name="Kim J."/>
            <person name="Jeong S.E."/>
            <person name="Jung H.S."/>
            <person name="Jeon C.O."/>
        </authorList>
    </citation>
    <scope>NUCLEOTIDE SEQUENCE [LARGE SCALE GENOMIC DNA]</scope>
    <source>
        <strain evidence="15 16">5J-6</strain>
    </source>
</reference>
<evidence type="ECO:0000256" key="12">
    <source>
        <dbReference type="SAM" id="Phobius"/>
    </source>
</evidence>
<evidence type="ECO:0000256" key="9">
    <source>
        <dbReference type="ARBA" id="ARBA00022840"/>
    </source>
</evidence>
<name>A0A6L8UY39_9BACL</name>
<evidence type="ECO:0000256" key="6">
    <source>
        <dbReference type="ARBA" id="ARBA00022679"/>
    </source>
</evidence>
<dbReference type="GO" id="GO:0005886">
    <property type="term" value="C:plasma membrane"/>
    <property type="evidence" value="ECO:0007669"/>
    <property type="project" value="UniProtKB-SubCell"/>
</dbReference>
<dbReference type="Pfam" id="PF06580">
    <property type="entry name" value="His_kinase"/>
    <property type="match status" value="1"/>
</dbReference>
<dbReference type="SMART" id="SM00387">
    <property type="entry name" value="HATPase_c"/>
    <property type="match status" value="1"/>
</dbReference>
<dbReference type="InterPro" id="IPR005467">
    <property type="entry name" value="His_kinase_dom"/>
</dbReference>
<dbReference type="SMART" id="SM00304">
    <property type="entry name" value="HAMP"/>
    <property type="match status" value="1"/>
</dbReference>
<dbReference type="InterPro" id="IPR003594">
    <property type="entry name" value="HATPase_dom"/>
</dbReference>
<dbReference type="PANTHER" id="PTHR42713">
    <property type="entry name" value="HISTIDINE KINASE-RELATED"/>
    <property type="match status" value="1"/>
</dbReference>
<dbReference type="Pfam" id="PF02518">
    <property type="entry name" value="HATPase_c"/>
    <property type="match status" value="1"/>
</dbReference>